<reference evidence="6 7" key="1">
    <citation type="submission" date="2019-06" db="EMBL/GenBank/DDBJ databases">
        <title>Sequencing the genomes of 1000 actinobacteria strains.</title>
        <authorList>
            <person name="Klenk H.-P."/>
        </authorList>
    </citation>
    <scope>NUCLEOTIDE SEQUENCE [LARGE SCALE GENOMIC DNA]</scope>
    <source>
        <strain evidence="6 7">DSM 45511</strain>
    </source>
</reference>
<feature type="DNA-binding region" description="H-T-H motif" evidence="4">
    <location>
        <begin position="38"/>
        <end position="57"/>
    </location>
</feature>
<feature type="domain" description="HTH tetR-type" evidence="5">
    <location>
        <begin position="15"/>
        <end position="75"/>
    </location>
</feature>
<dbReference type="Pfam" id="PF13305">
    <property type="entry name" value="TetR_C_33"/>
    <property type="match status" value="1"/>
</dbReference>
<dbReference type="PANTHER" id="PTHR30055:SF234">
    <property type="entry name" value="HTH-TYPE TRANSCRIPTIONAL REGULATOR BETI"/>
    <property type="match status" value="1"/>
</dbReference>
<dbReference type="InterPro" id="IPR036271">
    <property type="entry name" value="Tet_transcr_reg_TetR-rel_C_sf"/>
</dbReference>
<dbReference type="OrthoDB" id="71867at2"/>
<keyword evidence="3" id="KW-0804">Transcription</keyword>
<dbReference type="RefSeq" id="WP_142107275.1">
    <property type="nucleotide sequence ID" value="NZ_VFPH01000003.1"/>
</dbReference>
<evidence type="ECO:0000313" key="6">
    <source>
        <dbReference type="EMBL" id="TQM35988.1"/>
    </source>
</evidence>
<keyword evidence="7" id="KW-1185">Reference proteome</keyword>
<proteinExistence type="predicted"/>
<sequence>MTENSVDDRVTRRRRAAVEEILAMAWTLAAEQGIAGISLRELASRLGMRPQSLAWYVPSRNALYDRMFAHGHQQFLECLSAAEPLDVHRAARAFAGFCVANPARYQLIAQRTVPGFTPSAESVALARRAFGAWRAALAGAGVTGQEAVDVLTAVVKGVVDQQITVDPTGDRFLRHLDLVIDMFLAHSAGARP</sequence>
<dbReference type="InterPro" id="IPR009057">
    <property type="entry name" value="Homeodomain-like_sf"/>
</dbReference>
<dbReference type="Proteomes" id="UP000319818">
    <property type="component" value="Unassembled WGS sequence"/>
</dbReference>
<evidence type="ECO:0000256" key="3">
    <source>
        <dbReference type="ARBA" id="ARBA00023163"/>
    </source>
</evidence>
<evidence type="ECO:0000259" key="5">
    <source>
        <dbReference type="PROSITE" id="PS50977"/>
    </source>
</evidence>
<dbReference type="InterPro" id="IPR050109">
    <property type="entry name" value="HTH-type_TetR-like_transc_reg"/>
</dbReference>
<dbReference type="Pfam" id="PF00440">
    <property type="entry name" value="TetR_N"/>
    <property type="match status" value="1"/>
</dbReference>
<dbReference type="AlphaFoldDB" id="A0A543FQ74"/>
<dbReference type="EMBL" id="VFPH01000003">
    <property type="protein sequence ID" value="TQM35988.1"/>
    <property type="molecule type" value="Genomic_DNA"/>
</dbReference>
<keyword evidence="2 4" id="KW-0238">DNA-binding</keyword>
<dbReference type="Gene3D" id="1.10.357.10">
    <property type="entry name" value="Tetracycline Repressor, domain 2"/>
    <property type="match status" value="1"/>
</dbReference>
<dbReference type="SUPFAM" id="SSF46689">
    <property type="entry name" value="Homeodomain-like"/>
    <property type="match status" value="1"/>
</dbReference>
<protein>
    <submittedName>
        <fullName evidence="6">TetR family transcriptional regulator</fullName>
    </submittedName>
</protein>
<evidence type="ECO:0000313" key="7">
    <source>
        <dbReference type="Proteomes" id="UP000319818"/>
    </source>
</evidence>
<dbReference type="InterPro" id="IPR001647">
    <property type="entry name" value="HTH_TetR"/>
</dbReference>
<dbReference type="PROSITE" id="PS50977">
    <property type="entry name" value="HTH_TETR_2"/>
    <property type="match status" value="1"/>
</dbReference>
<evidence type="ECO:0000256" key="1">
    <source>
        <dbReference type="ARBA" id="ARBA00023015"/>
    </source>
</evidence>
<dbReference type="SUPFAM" id="SSF48498">
    <property type="entry name" value="Tetracyclin repressor-like, C-terminal domain"/>
    <property type="match status" value="1"/>
</dbReference>
<name>A0A543FQ74_9PSEU</name>
<dbReference type="InterPro" id="IPR025996">
    <property type="entry name" value="MT1864/Rv1816-like_C"/>
</dbReference>
<keyword evidence="1" id="KW-0805">Transcription regulation</keyword>
<dbReference type="GO" id="GO:0003700">
    <property type="term" value="F:DNA-binding transcription factor activity"/>
    <property type="evidence" value="ECO:0007669"/>
    <property type="project" value="TreeGrafter"/>
</dbReference>
<dbReference type="GO" id="GO:0000976">
    <property type="term" value="F:transcription cis-regulatory region binding"/>
    <property type="evidence" value="ECO:0007669"/>
    <property type="project" value="TreeGrafter"/>
</dbReference>
<gene>
    <name evidence="6" type="ORF">FB388_7434</name>
</gene>
<comment type="caution">
    <text evidence="6">The sequence shown here is derived from an EMBL/GenBank/DDBJ whole genome shotgun (WGS) entry which is preliminary data.</text>
</comment>
<organism evidence="6 7">
    <name type="scientific">Pseudonocardia cypriaca</name>
    <dbReference type="NCBI Taxonomy" id="882449"/>
    <lineage>
        <taxon>Bacteria</taxon>
        <taxon>Bacillati</taxon>
        <taxon>Actinomycetota</taxon>
        <taxon>Actinomycetes</taxon>
        <taxon>Pseudonocardiales</taxon>
        <taxon>Pseudonocardiaceae</taxon>
        <taxon>Pseudonocardia</taxon>
    </lineage>
</organism>
<evidence type="ECO:0000256" key="2">
    <source>
        <dbReference type="ARBA" id="ARBA00023125"/>
    </source>
</evidence>
<dbReference type="PANTHER" id="PTHR30055">
    <property type="entry name" value="HTH-TYPE TRANSCRIPTIONAL REGULATOR RUTR"/>
    <property type="match status" value="1"/>
</dbReference>
<accession>A0A543FQ74</accession>
<evidence type="ECO:0000256" key="4">
    <source>
        <dbReference type="PROSITE-ProRule" id="PRU00335"/>
    </source>
</evidence>